<dbReference type="PROSITE" id="PS50206">
    <property type="entry name" value="RHODANESE_3"/>
    <property type="match status" value="1"/>
</dbReference>
<dbReference type="InterPro" id="IPR001763">
    <property type="entry name" value="Rhodanese-like_dom"/>
</dbReference>
<reference evidence="3 4" key="1">
    <citation type="submission" date="2019-02" db="EMBL/GenBank/DDBJ databases">
        <title>Paracoccus subflavus sp. nov., isolated from marine sediment of the Pacific Ocean.</title>
        <authorList>
            <person name="Zhang G."/>
        </authorList>
    </citation>
    <scope>NUCLEOTIDE SEQUENCE [LARGE SCALE GENOMIC DNA]</scope>
    <source>
        <strain evidence="3 4">GY0581</strain>
    </source>
</reference>
<organism evidence="3 4">
    <name type="scientific">Paracoccus subflavus</name>
    <dbReference type="NCBI Taxonomy" id="2528244"/>
    <lineage>
        <taxon>Bacteria</taxon>
        <taxon>Pseudomonadati</taxon>
        <taxon>Pseudomonadota</taxon>
        <taxon>Alphaproteobacteria</taxon>
        <taxon>Rhodobacterales</taxon>
        <taxon>Paracoccaceae</taxon>
        <taxon>Paracoccus</taxon>
    </lineage>
</organism>
<dbReference type="EMBL" id="SISK01000005">
    <property type="protein sequence ID" value="TBN40531.1"/>
    <property type="molecule type" value="Genomic_DNA"/>
</dbReference>
<keyword evidence="4" id="KW-1185">Reference proteome</keyword>
<keyword evidence="1" id="KW-0732">Signal</keyword>
<dbReference type="Gene3D" id="3.40.250.10">
    <property type="entry name" value="Rhodanese-like domain"/>
    <property type="match status" value="1"/>
</dbReference>
<dbReference type="OrthoDB" id="176845at2"/>
<feature type="signal peptide" evidence="1">
    <location>
        <begin position="1"/>
        <end position="16"/>
    </location>
</feature>
<dbReference type="SUPFAM" id="SSF52821">
    <property type="entry name" value="Rhodanese/Cell cycle control phosphatase"/>
    <property type="match status" value="1"/>
</dbReference>
<evidence type="ECO:0000256" key="1">
    <source>
        <dbReference type="SAM" id="SignalP"/>
    </source>
</evidence>
<evidence type="ECO:0000313" key="3">
    <source>
        <dbReference type="EMBL" id="TBN40531.1"/>
    </source>
</evidence>
<evidence type="ECO:0000259" key="2">
    <source>
        <dbReference type="PROSITE" id="PS50206"/>
    </source>
</evidence>
<accession>A0A4Q9G3W1</accession>
<sequence length="175" mass="18876">MRMILLALALAGSAAAQVPEPDTYRGEPYRAPVPATLRGASVIDGAEAIRLHEAGVPFLDVLPRKTRPEGLPEGTVWREPVHETIPGAVWLWDTGYEALAPAEQARLERGLEQATNGDRNAPVVIFCRSDCWMSWNAARRAVSLGYAGVHWFPDGVEGWQAAGGAALVRATPDDP</sequence>
<gene>
    <name evidence="3" type="ORF">EYE42_08135</name>
</gene>
<dbReference type="InterPro" id="IPR022376">
    <property type="entry name" value="PQQ_CXXCW"/>
</dbReference>
<feature type="domain" description="Rhodanese" evidence="2">
    <location>
        <begin position="85"/>
        <end position="168"/>
    </location>
</feature>
<dbReference type="Pfam" id="PF00581">
    <property type="entry name" value="Rhodanese"/>
    <property type="match status" value="1"/>
</dbReference>
<feature type="chain" id="PRO_5020845149" evidence="1">
    <location>
        <begin position="17"/>
        <end position="175"/>
    </location>
</feature>
<dbReference type="AlphaFoldDB" id="A0A4Q9G3W1"/>
<dbReference type="NCBIfam" id="TIGR03865">
    <property type="entry name" value="PQQ_CXXCW"/>
    <property type="match status" value="1"/>
</dbReference>
<evidence type="ECO:0000313" key="4">
    <source>
        <dbReference type="Proteomes" id="UP000293520"/>
    </source>
</evidence>
<protein>
    <submittedName>
        <fullName evidence="3">PQQ-dependent catabolism-associated CXXCW motif protein</fullName>
    </submittedName>
</protein>
<dbReference type="InterPro" id="IPR036873">
    <property type="entry name" value="Rhodanese-like_dom_sf"/>
</dbReference>
<comment type="caution">
    <text evidence="3">The sequence shown here is derived from an EMBL/GenBank/DDBJ whole genome shotgun (WGS) entry which is preliminary data.</text>
</comment>
<name>A0A4Q9G3W1_9RHOB</name>
<proteinExistence type="predicted"/>
<dbReference type="CDD" id="cd00158">
    <property type="entry name" value="RHOD"/>
    <property type="match status" value="1"/>
</dbReference>
<dbReference type="Proteomes" id="UP000293520">
    <property type="component" value="Unassembled WGS sequence"/>
</dbReference>